<sequence length="22" mass="2514">MQLHHGISCFSHSFINKIDNGQ</sequence>
<organism evidence="1">
    <name type="scientific">Anguilla anguilla</name>
    <name type="common">European freshwater eel</name>
    <name type="synonym">Muraena anguilla</name>
    <dbReference type="NCBI Taxonomy" id="7936"/>
    <lineage>
        <taxon>Eukaryota</taxon>
        <taxon>Metazoa</taxon>
        <taxon>Chordata</taxon>
        <taxon>Craniata</taxon>
        <taxon>Vertebrata</taxon>
        <taxon>Euteleostomi</taxon>
        <taxon>Actinopterygii</taxon>
        <taxon>Neopterygii</taxon>
        <taxon>Teleostei</taxon>
        <taxon>Anguilliformes</taxon>
        <taxon>Anguillidae</taxon>
        <taxon>Anguilla</taxon>
    </lineage>
</organism>
<dbReference type="AlphaFoldDB" id="A0A0E9PDP2"/>
<evidence type="ECO:0000313" key="1">
    <source>
        <dbReference type="EMBL" id="JAH02392.1"/>
    </source>
</evidence>
<accession>A0A0E9PDP2</accession>
<name>A0A0E9PDP2_ANGAN</name>
<reference evidence="1" key="2">
    <citation type="journal article" date="2015" name="Fish Shellfish Immunol.">
        <title>Early steps in the European eel (Anguilla anguilla)-Vibrio vulnificus interaction in the gills: Role of the RtxA13 toxin.</title>
        <authorList>
            <person name="Callol A."/>
            <person name="Pajuelo D."/>
            <person name="Ebbesson L."/>
            <person name="Teles M."/>
            <person name="MacKenzie S."/>
            <person name="Amaro C."/>
        </authorList>
    </citation>
    <scope>NUCLEOTIDE SEQUENCE</scope>
</reference>
<proteinExistence type="predicted"/>
<reference evidence="1" key="1">
    <citation type="submission" date="2014-11" db="EMBL/GenBank/DDBJ databases">
        <authorList>
            <person name="Amaro Gonzalez C."/>
        </authorList>
    </citation>
    <scope>NUCLEOTIDE SEQUENCE</scope>
</reference>
<dbReference type="EMBL" id="GBXM01106185">
    <property type="protein sequence ID" value="JAH02392.1"/>
    <property type="molecule type" value="Transcribed_RNA"/>
</dbReference>
<protein>
    <submittedName>
        <fullName evidence="1">Uncharacterized protein</fullName>
    </submittedName>
</protein>